<protein>
    <submittedName>
        <fullName evidence="2">Uncharacterized protein</fullName>
    </submittedName>
</protein>
<dbReference type="EMBL" id="MH113813">
    <property type="protein sequence ID" value="AWD90677.1"/>
    <property type="molecule type" value="Genomic_DNA"/>
</dbReference>
<sequence>MKEVWIGLILLLLAGGVWYQTDRVHELTAANKQLTDDLESEKAAVVALRTKVPKAASKAQQDRIKVKEVLDEAPAFRDTVTPDPVRDKLCQVIHCK</sequence>
<keyword evidence="1" id="KW-0175">Coiled coil</keyword>
<dbReference type="RefSeq" id="YP_009800595.1">
    <property type="nucleotide sequence ID" value="NC_047955.1"/>
</dbReference>
<reference evidence="2 3" key="1">
    <citation type="submission" date="2018-03" db="EMBL/GenBank/DDBJ databases">
        <title>Phage therapy in agriculture - a green tech approach to combat plant pathogenic bacteria.</title>
        <authorList>
            <person name="Carstens A.B."/>
            <person name="Djurhuus A.M."/>
            <person name="Hansen L.H."/>
        </authorList>
    </citation>
    <scope>NUCLEOTIDE SEQUENCE [LARGE SCALE GENOMIC DNA]</scope>
</reference>
<accession>A0A2S1GMR6</accession>
<evidence type="ECO:0000256" key="1">
    <source>
        <dbReference type="SAM" id="Coils"/>
    </source>
</evidence>
<evidence type="ECO:0000313" key="3">
    <source>
        <dbReference type="Proteomes" id="UP000247194"/>
    </source>
</evidence>
<organism evidence="2 3">
    <name type="scientific">Pseudomonas phage Nerthus</name>
    <dbReference type="NCBI Taxonomy" id="2163984"/>
    <lineage>
        <taxon>Viruses</taxon>
        <taxon>Duplodnaviria</taxon>
        <taxon>Heunggongvirae</taxon>
        <taxon>Uroviricota</taxon>
        <taxon>Caudoviricetes</taxon>
        <taxon>Autographivirales</taxon>
        <taxon>Autosignataviridae</taxon>
        <taxon>Colwellvirinae</taxon>
        <taxon>Nerthusvirus</taxon>
        <taxon>Nerthusvirus nerthus</taxon>
        <taxon>Uliginvirus nerthus</taxon>
    </lineage>
</organism>
<proteinExistence type="predicted"/>
<name>A0A2S1GMR6_9CAUD</name>
<dbReference type="Proteomes" id="UP000247194">
    <property type="component" value="Segment"/>
</dbReference>
<evidence type="ECO:0000313" key="2">
    <source>
        <dbReference type="EMBL" id="AWD90677.1"/>
    </source>
</evidence>
<feature type="coiled-coil region" evidence="1">
    <location>
        <begin position="24"/>
        <end position="51"/>
    </location>
</feature>
<dbReference type="KEGG" id="vg:54991095"/>
<keyword evidence="3" id="KW-1185">Reference proteome</keyword>
<dbReference type="GeneID" id="54991095"/>